<name>A0A1G8NKM7_9BACI</name>
<dbReference type="InterPro" id="IPR023753">
    <property type="entry name" value="FAD/NAD-binding_dom"/>
</dbReference>
<dbReference type="PRINTS" id="PR00411">
    <property type="entry name" value="PNDRDTASEI"/>
</dbReference>
<keyword evidence="1" id="KW-0560">Oxidoreductase</keyword>
<evidence type="ECO:0000313" key="4">
    <source>
        <dbReference type="Proteomes" id="UP000199017"/>
    </source>
</evidence>
<dbReference type="Proteomes" id="UP000199017">
    <property type="component" value="Unassembled WGS sequence"/>
</dbReference>
<dbReference type="OrthoDB" id="9776839at2"/>
<organism evidence="3 4">
    <name type="scientific">Alteribacillus bidgolensis</name>
    <dbReference type="NCBI Taxonomy" id="930129"/>
    <lineage>
        <taxon>Bacteria</taxon>
        <taxon>Bacillati</taxon>
        <taxon>Bacillota</taxon>
        <taxon>Bacilli</taxon>
        <taxon>Bacillales</taxon>
        <taxon>Bacillaceae</taxon>
        <taxon>Alteribacillus</taxon>
    </lineage>
</organism>
<keyword evidence="4" id="KW-1185">Reference proteome</keyword>
<dbReference type="GO" id="GO:0016491">
    <property type="term" value="F:oxidoreductase activity"/>
    <property type="evidence" value="ECO:0007669"/>
    <property type="project" value="UniProtKB-KW"/>
</dbReference>
<gene>
    <name evidence="3" type="ORF">SAMN05216352_11256</name>
</gene>
<dbReference type="RefSeq" id="WP_091587055.1">
    <property type="nucleotide sequence ID" value="NZ_FNDU01000012.1"/>
</dbReference>
<proteinExistence type="predicted"/>
<dbReference type="AlphaFoldDB" id="A0A1G8NKM7"/>
<feature type="domain" description="FAD/NAD(P)-binding" evidence="2">
    <location>
        <begin position="4"/>
        <end position="342"/>
    </location>
</feature>
<dbReference type="PANTHER" id="PTHR42949">
    <property type="entry name" value="ANAEROBIC GLYCEROL-3-PHOSPHATE DEHYDROGENASE SUBUNIT B"/>
    <property type="match status" value="1"/>
</dbReference>
<dbReference type="EMBL" id="FNDU01000012">
    <property type="protein sequence ID" value="SDI80576.1"/>
    <property type="molecule type" value="Genomic_DNA"/>
</dbReference>
<dbReference type="SUPFAM" id="SSF51905">
    <property type="entry name" value="FAD/NAD(P)-binding domain"/>
    <property type="match status" value="1"/>
</dbReference>
<evidence type="ECO:0000259" key="2">
    <source>
        <dbReference type="Pfam" id="PF07992"/>
    </source>
</evidence>
<dbReference type="STRING" id="930129.SAMN05216352_11256"/>
<dbReference type="Gene3D" id="3.50.50.60">
    <property type="entry name" value="FAD/NAD(P)-binding domain"/>
    <property type="match status" value="4"/>
</dbReference>
<protein>
    <submittedName>
        <fullName evidence="3">Sarcosine oxidase subunit alpha</fullName>
    </submittedName>
</protein>
<reference evidence="3 4" key="1">
    <citation type="submission" date="2016-10" db="EMBL/GenBank/DDBJ databases">
        <authorList>
            <person name="de Groot N.N."/>
        </authorList>
    </citation>
    <scope>NUCLEOTIDE SEQUENCE [LARGE SCALE GENOMIC DNA]</scope>
    <source>
        <strain evidence="4">P4B,CCM 7963,CECT 7998,DSM 25260,IBRC-M 10614,KCTC 13821</strain>
    </source>
</reference>
<dbReference type="InterPro" id="IPR036188">
    <property type="entry name" value="FAD/NAD-bd_sf"/>
</dbReference>
<accession>A0A1G8NKM7</accession>
<dbReference type="PRINTS" id="PR00368">
    <property type="entry name" value="FADPNR"/>
</dbReference>
<sequence>MDNAIIIGAGPAGLTAAVTCAEKGLEVVVIDEYMRAGGRLLGQLYEEPNGNWWNGIKESNKLYKKAVDLGVNFHLNTAVNNIENSNGIWTIYTERDTFHTPSLLLATGAAEAPIPVPGWTLPGVMSVGAAQVMTNVHRVKPGERGVIIGVNVLSAAIAMELQLAGVEVASLTLPKTNQMTQDSGKPKEVLDSLLHVSHMAPSPFIRYGSKLMKNDFMKKFGVKFYPKKGVKMWDIPIQLRKAVTEIYGENEVEGVTLATINADGEVVSGSEEHIPVDFVCIAGGLYPLAELAAVAGCPFYLVEELGGYVPLHNERMETPLVGLYVAGNITGIEGAKVAAAQGRTAGLSMAHYAGMDELDGEIKNSIEWTEQTRDSAHIQFHPKIEAGRKKILKQWDAYQSNKERSVVTNRQGGIT</sequence>
<dbReference type="InterPro" id="IPR051691">
    <property type="entry name" value="Metab_Enz_Cyan_OpOx_G3PDH"/>
</dbReference>
<evidence type="ECO:0000313" key="3">
    <source>
        <dbReference type="EMBL" id="SDI80576.1"/>
    </source>
</evidence>
<evidence type="ECO:0000256" key="1">
    <source>
        <dbReference type="ARBA" id="ARBA00023002"/>
    </source>
</evidence>
<dbReference type="PANTHER" id="PTHR42949:SF3">
    <property type="entry name" value="ANAEROBIC GLYCEROL-3-PHOSPHATE DEHYDROGENASE SUBUNIT B"/>
    <property type="match status" value="1"/>
</dbReference>
<dbReference type="Pfam" id="PF07992">
    <property type="entry name" value="Pyr_redox_2"/>
    <property type="match status" value="1"/>
</dbReference>